<dbReference type="PIRSF" id="PIRSF004491">
    <property type="entry name" value="FAD_Synth"/>
    <property type="match status" value="1"/>
</dbReference>
<comment type="catalytic activity">
    <reaction evidence="14 15">
        <text>FMN + ATP + H(+) = FAD + diphosphate</text>
        <dbReference type="Rhea" id="RHEA:17237"/>
        <dbReference type="ChEBI" id="CHEBI:15378"/>
        <dbReference type="ChEBI" id="CHEBI:30616"/>
        <dbReference type="ChEBI" id="CHEBI:33019"/>
        <dbReference type="ChEBI" id="CHEBI:57692"/>
        <dbReference type="ChEBI" id="CHEBI:58210"/>
        <dbReference type="EC" id="2.7.7.2"/>
    </reaction>
</comment>
<comment type="catalytic activity">
    <reaction evidence="13 15">
        <text>riboflavin + ATP = FMN + ADP + H(+)</text>
        <dbReference type="Rhea" id="RHEA:14357"/>
        <dbReference type="ChEBI" id="CHEBI:15378"/>
        <dbReference type="ChEBI" id="CHEBI:30616"/>
        <dbReference type="ChEBI" id="CHEBI:57986"/>
        <dbReference type="ChEBI" id="CHEBI:58210"/>
        <dbReference type="ChEBI" id="CHEBI:456216"/>
        <dbReference type="EC" id="2.7.1.26"/>
    </reaction>
</comment>
<dbReference type="NCBIfam" id="NF004160">
    <property type="entry name" value="PRK05627.1-3"/>
    <property type="match status" value="1"/>
</dbReference>
<dbReference type="Pfam" id="PF01687">
    <property type="entry name" value="Flavokinase"/>
    <property type="match status" value="1"/>
</dbReference>
<dbReference type="EMBL" id="CP048836">
    <property type="protein sequence ID" value="QID18674.1"/>
    <property type="molecule type" value="Genomic_DNA"/>
</dbReference>
<evidence type="ECO:0000256" key="10">
    <source>
        <dbReference type="ARBA" id="ARBA00022827"/>
    </source>
</evidence>
<dbReference type="RefSeq" id="WP_173766559.1">
    <property type="nucleotide sequence ID" value="NZ_CP048836.1"/>
</dbReference>
<evidence type="ECO:0000256" key="15">
    <source>
        <dbReference type="PIRNR" id="PIRNR004491"/>
    </source>
</evidence>
<dbReference type="NCBIfam" id="TIGR00083">
    <property type="entry name" value="ribF"/>
    <property type="match status" value="1"/>
</dbReference>
<proteinExistence type="inferred from homology"/>
<feature type="domain" description="Riboflavin kinase" evidence="16">
    <location>
        <begin position="181"/>
        <end position="306"/>
    </location>
</feature>
<evidence type="ECO:0000256" key="14">
    <source>
        <dbReference type="ARBA" id="ARBA00049494"/>
    </source>
</evidence>
<dbReference type="GO" id="GO:0008531">
    <property type="term" value="F:riboflavin kinase activity"/>
    <property type="evidence" value="ECO:0007669"/>
    <property type="project" value="UniProtKB-UniRule"/>
</dbReference>
<dbReference type="SMART" id="SM00904">
    <property type="entry name" value="Flavokinase"/>
    <property type="match status" value="1"/>
</dbReference>
<dbReference type="Gene3D" id="3.40.50.620">
    <property type="entry name" value="HUPs"/>
    <property type="match status" value="1"/>
</dbReference>
<dbReference type="InterPro" id="IPR015864">
    <property type="entry name" value="FAD_synthase"/>
</dbReference>
<dbReference type="NCBIfam" id="NF004163">
    <property type="entry name" value="PRK05627.1-6"/>
    <property type="match status" value="1"/>
</dbReference>
<dbReference type="SUPFAM" id="SSF82114">
    <property type="entry name" value="Riboflavin kinase-like"/>
    <property type="match status" value="1"/>
</dbReference>
<dbReference type="Proteomes" id="UP000501991">
    <property type="component" value="Chromosome"/>
</dbReference>
<accession>A0A6C1B8V1</accession>
<dbReference type="SUPFAM" id="SSF52374">
    <property type="entry name" value="Nucleotidylyl transferase"/>
    <property type="match status" value="1"/>
</dbReference>
<dbReference type="GO" id="GO:0009398">
    <property type="term" value="P:FMN biosynthetic process"/>
    <property type="evidence" value="ECO:0007669"/>
    <property type="project" value="UniProtKB-UniRule"/>
</dbReference>
<name>A0A6C1B8V1_9RHOO</name>
<dbReference type="Gene3D" id="2.40.30.30">
    <property type="entry name" value="Riboflavin kinase-like"/>
    <property type="match status" value="1"/>
</dbReference>
<dbReference type="Pfam" id="PF06574">
    <property type="entry name" value="FAD_syn"/>
    <property type="match status" value="1"/>
</dbReference>
<evidence type="ECO:0000256" key="1">
    <source>
        <dbReference type="ARBA" id="ARBA00002121"/>
    </source>
</evidence>
<keyword evidence="8 15" id="KW-0547">Nucleotide-binding</keyword>
<dbReference type="PANTHER" id="PTHR22749:SF6">
    <property type="entry name" value="RIBOFLAVIN KINASE"/>
    <property type="match status" value="1"/>
</dbReference>
<keyword evidence="7 15" id="KW-0548">Nucleotidyltransferase</keyword>
<keyword evidence="12" id="KW-0511">Multifunctional enzyme</keyword>
<dbReference type="FunFam" id="3.40.50.620:FF:000021">
    <property type="entry name" value="Riboflavin biosynthesis protein"/>
    <property type="match status" value="1"/>
</dbReference>
<dbReference type="UniPathway" id="UPA00276">
    <property type="reaction ID" value="UER00406"/>
</dbReference>
<keyword evidence="5 15" id="KW-0288">FMN</keyword>
<dbReference type="InterPro" id="IPR014729">
    <property type="entry name" value="Rossmann-like_a/b/a_fold"/>
</dbReference>
<gene>
    <name evidence="17" type="ORF">G3580_14205</name>
</gene>
<organism evidence="17 18">
    <name type="scientific">Nitrogeniibacter mangrovi</name>
    <dbReference type="NCBI Taxonomy" id="2016596"/>
    <lineage>
        <taxon>Bacteria</taxon>
        <taxon>Pseudomonadati</taxon>
        <taxon>Pseudomonadota</taxon>
        <taxon>Betaproteobacteria</taxon>
        <taxon>Rhodocyclales</taxon>
        <taxon>Zoogloeaceae</taxon>
        <taxon>Nitrogeniibacter</taxon>
    </lineage>
</organism>
<sequence length="320" mass="35091">MLVSRGDAERAPTPCVLTIGNFDGIHLGHQALLRLLTTQAQALGLPAVVLTFEPHPREYFAPKQAPARLASLRDKLLLLAAAGVDATRIIRFNQRFASLSAEDFIERVLVNNLRVRHLIIGDDFRFGAGRKGDFAMLQAAGERFGFVVEAMTTHAHDGERVSSSAVRDALAKGELDRAAHLLGRPYSMAGLVMHGDKIGRTLGFPTVNIQLKGRRPPLSGIFNVQVEGLRDDPVPGVASVGVRPTINDAGRPSLEVHLLDWNEDCYGAHLRVHFLHKQRDEEKYTSLEALTAQIARDVDNARAWFADRAGQPTPTQDDHG</sequence>
<keyword evidence="11 15" id="KW-0067">ATP-binding</keyword>
<dbReference type="InterPro" id="IPR023465">
    <property type="entry name" value="Riboflavin_kinase_dom_sf"/>
</dbReference>
<evidence type="ECO:0000256" key="12">
    <source>
        <dbReference type="ARBA" id="ARBA00023268"/>
    </source>
</evidence>
<dbReference type="InterPro" id="IPR002606">
    <property type="entry name" value="Riboflavin_kinase_bac"/>
</dbReference>
<dbReference type="InterPro" id="IPR015865">
    <property type="entry name" value="Riboflavin_kinase_bac/euk"/>
</dbReference>
<dbReference type="AlphaFoldDB" id="A0A6C1B8V1"/>
<dbReference type="InterPro" id="IPR023468">
    <property type="entry name" value="Riboflavin_kinase"/>
</dbReference>
<dbReference type="KEGG" id="azq:G3580_14205"/>
<evidence type="ECO:0000256" key="13">
    <source>
        <dbReference type="ARBA" id="ARBA00047880"/>
    </source>
</evidence>
<evidence type="ECO:0000256" key="3">
    <source>
        <dbReference type="ARBA" id="ARBA00005201"/>
    </source>
</evidence>
<evidence type="ECO:0000256" key="11">
    <source>
        <dbReference type="ARBA" id="ARBA00022840"/>
    </source>
</evidence>
<evidence type="ECO:0000256" key="8">
    <source>
        <dbReference type="ARBA" id="ARBA00022741"/>
    </source>
</evidence>
<reference evidence="17 18" key="1">
    <citation type="submission" date="2020-02" db="EMBL/GenBank/DDBJ databases">
        <title>Nitrogenibacter mangrovi gen. nov., sp. nov. isolated from mangrove sediment, a denitrifying betaproteobacterium.</title>
        <authorList>
            <person name="Liao H."/>
            <person name="Tian Y."/>
        </authorList>
    </citation>
    <scope>NUCLEOTIDE SEQUENCE [LARGE SCALE GENOMIC DNA]</scope>
    <source>
        <strain evidence="17 18">M9-3-2</strain>
    </source>
</reference>
<dbReference type="CDD" id="cd02064">
    <property type="entry name" value="FAD_synthetase_N"/>
    <property type="match status" value="1"/>
</dbReference>
<evidence type="ECO:0000256" key="5">
    <source>
        <dbReference type="ARBA" id="ARBA00022643"/>
    </source>
</evidence>
<evidence type="ECO:0000256" key="7">
    <source>
        <dbReference type="ARBA" id="ARBA00022695"/>
    </source>
</evidence>
<dbReference type="UniPathway" id="UPA00277">
    <property type="reaction ID" value="UER00407"/>
</dbReference>
<evidence type="ECO:0000313" key="18">
    <source>
        <dbReference type="Proteomes" id="UP000501991"/>
    </source>
</evidence>
<dbReference type="NCBIfam" id="NF004159">
    <property type="entry name" value="PRK05627.1-2"/>
    <property type="match status" value="1"/>
</dbReference>
<evidence type="ECO:0000256" key="9">
    <source>
        <dbReference type="ARBA" id="ARBA00022777"/>
    </source>
</evidence>
<evidence type="ECO:0000256" key="4">
    <source>
        <dbReference type="ARBA" id="ARBA00022630"/>
    </source>
</evidence>
<comment type="function">
    <text evidence="1">Catalyzes the phosphorylation of riboflavin to FMN followed by the adenylation of FMN to FAD.</text>
</comment>
<dbReference type="NCBIfam" id="NF004162">
    <property type="entry name" value="PRK05627.1-5"/>
    <property type="match status" value="1"/>
</dbReference>
<dbReference type="PANTHER" id="PTHR22749">
    <property type="entry name" value="RIBOFLAVIN KINASE/FMN ADENYLYLTRANSFERASE"/>
    <property type="match status" value="1"/>
</dbReference>
<dbReference type="EC" id="2.7.1.26" evidence="15"/>
<keyword evidence="9 15" id="KW-0418">Kinase</keyword>
<evidence type="ECO:0000256" key="2">
    <source>
        <dbReference type="ARBA" id="ARBA00004726"/>
    </source>
</evidence>
<keyword evidence="6 15" id="KW-0808">Transferase</keyword>
<dbReference type="GO" id="GO:0006747">
    <property type="term" value="P:FAD biosynthetic process"/>
    <property type="evidence" value="ECO:0007669"/>
    <property type="project" value="UniProtKB-UniRule"/>
</dbReference>
<keyword evidence="4 15" id="KW-0285">Flavoprotein</keyword>
<comment type="similarity">
    <text evidence="15">Belongs to the ribF family.</text>
</comment>
<comment type="pathway">
    <text evidence="2 15">Cofactor biosynthesis; FAD biosynthesis; FAD from FMN: step 1/1.</text>
</comment>
<dbReference type="EC" id="2.7.7.2" evidence="15"/>
<dbReference type="GO" id="GO:0005524">
    <property type="term" value="F:ATP binding"/>
    <property type="evidence" value="ECO:0007669"/>
    <property type="project" value="UniProtKB-UniRule"/>
</dbReference>
<protein>
    <recommendedName>
        <fullName evidence="15">Riboflavin biosynthesis protein</fullName>
    </recommendedName>
    <domain>
        <recommendedName>
            <fullName evidence="15">Riboflavin kinase</fullName>
            <ecNumber evidence="15">2.7.1.26</ecNumber>
        </recommendedName>
        <alternativeName>
            <fullName evidence="15">Flavokinase</fullName>
        </alternativeName>
    </domain>
    <domain>
        <recommendedName>
            <fullName evidence="15">FMN adenylyltransferase</fullName>
            <ecNumber evidence="15">2.7.7.2</ecNumber>
        </recommendedName>
        <alternativeName>
            <fullName evidence="15">FAD pyrophosphorylase</fullName>
        </alternativeName>
        <alternativeName>
            <fullName evidence="15">FAD synthase</fullName>
        </alternativeName>
    </domain>
</protein>
<evidence type="ECO:0000313" key="17">
    <source>
        <dbReference type="EMBL" id="QID18674.1"/>
    </source>
</evidence>
<comment type="pathway">
    <text evidence="3 15">Cofactor biosynthesis; FMN biosynthesis; FMN from riboflavin (ATP route): step 1/1.</text>
</comment>
<keyword evidence="18" id="KW-1185">Reference proteome</keyword>
<keyword evidence="10 15" id="KW-0274">FAD</keyword>
<dbReference type="GO" id="GO:0003919">
    <property type="term" value="F:FMN adenylyltransferase activity"/>
    <property type="evidence" value="ECO:0007669"/>
    <property type="project" value="UniProtKB-UniRule"/>
</dbReference>
<evidence type="ECO:0000256" key="6">
    <source>
        <dbReference type="ARBA" id="ARBA00022679"/>
    </source>
</evidence>
<evidence type="ECO:0000259" key="16">
    <source>
        <dbReference type="SMART" id="SM00904"/>
    </source>
</evidence>
<dbReference type="GO" id="GO:0009231">
    <property type="term" value="P:riboflavin biosynthetic process"/>
    <property type="evidence" value="ECO:0007669"/>
    <property type="project" value="InterPro"/>
</dbReference>